<dbReference type="Pfam" id="PF13424">
    <property type="entry name" value="TPR_12"/>
    <property type="match status" value="3"/>
</dbReference>
<dbReference type="InterPro" id="IPR019734">
    <property type="entry name" value="TPR_rpt"/>
</dbReference>
<name>A0A2T0S567_9BACT</name>
<feature type="domain" description="CHAT" evidence="4">
    <location>
        <begin position="656"/>
        <end position="964"/>
    </location>
</feature>
<dbReference type="SMART" id="SM00028">
    <property type="entry name" value="TPR"/>
    <property type="match status" value="7"/>
</dbReference>
<proteinExistence type="predicted"/>
<dbReference type="AlphaFoldDB" id="A0A2T0S567"/>
<organism evidence="5 6">
    <name type="scientific">Spirosoma oryzae</name>
    <dbReference type="NCBI Taxonomy" id="1469603"/>
    <lineage>
        <taxon>Bacteria</taxon>
        <taxon>Pseudomonadati</taxon>
        <taxon>Bacteroidota</taxon>
        <taxon>Cytophagia</taxon>
        <taxon>Cytophagales</taxon>
        <taxon>Cytophagaceae</taxon>
        <taxon>Spirosoma</taxon>
    </lineage>
</organism>
<gene>
    <name evidence="5" type="ORF">CLV58_12935</name>
</gene>
<dbReference type="Pfam" id="PF12770">
    <property type="entry name" value="CHAT"/>
    <property type="match status" value="1"/>
</dbReference>
<accession>A0A2T0S567</accession>
<evidence type="ECO:0000313" key="6">
    <source>
        <dbReference type="Proteomes" id="UP000238375"/>
    </source>
</evidence>
<reference evidence="5 6" key="1">
    <citation type="submission" date="2018-03" db="EMBL/GenBank/DDBJ databases">
        <title>Genomic Encyclopedia of Archaeal and Bacterial Type Strains, Phase II (KMG-II): from individual species to whole genera.</title>
        <authorList>
            <person name="Goeker M."/>
        </authorList>
    </citation>
    <scope>NUCLEOTIDE SEQUENCE [LARGE SCALE GENOMIC DNA]</scope>
    <source>
        <strain evidence="5 6">DSM 28354</strain>
    </source>
</reference>
<dbReference type="EMBL" id="PVTE01000029">
    <property type="protein sequence ID" value="PRY28556.1"/>
    <property type="molecule type" value="Genomic_DNA"/>
</dbReference>
<evidence type="ECO:0000259" key="4">
    <source>
        <dbReference type="Pfam" id="PF12770"/>
    </source>
</evidence>
<protein>
    <submittedName>
        <fullName evidence="5">CHAT domain-containing protein</fullName>
    </submittedName>
</protein>
<dbReference type="InterPro" id="IPR024983">
    <property type="entry name" value="CHAT_dom"/>
</dbReference>
<keyword evidence="6" id="KW-1185">Reference proteome</keyword>
<keyword evidence="2 3" id="KW-0802">TPR repeat</keyword>
<feature type="repeat" description="TPR" evidence="3">
    <location>
        <begin position="196"/>
        <end position="229"/>
    </location>
</feature>
<evidence type="ECO:0000256" key="1">
    <source>
        <dbReference type="ARBA" id="ARBA00022737"/>
    </source>
</evidence>
<dbReference type="InterPro" id="IPR011990">
    <property type="entry name" value="TPR-like_helical_dom_sf"/>
</dbReference>
<dbReference type="Gene3D" id="1.25.40.10">
    <property type="entry name" value="Tetratricopeptide repeat domain"/>
    <property type="match status" value="3"/>
</dbReference>
<evidence type="ECO:0000313" key="5">
    <source>
        <dbReference type="EMBL" id="PRY28556.1"/>
    </source>
</evidence>
<dbReference type="PANTHER" id="PTHR45641:SF19">
    <property type="entry name" value="NEPHROCYSTIN-3"/>
    <property type="match status" value="1"/>
</dbReference>
<dbReference type="PROSITE" id="PS50005">
    <property type="entry name" value="TPR"/>
    <property type="match status" value="1"/>
</dbReference>
<keyword evidence="1" id="KW-0677">Repeat</keyword>
<dbReference type="SUPFAM" id="SSF48452">
    <property type="entry name" value="TPR-like"/>
    <property type="match status" value="3"/>
</dbReference>
<sequence>MSITQFCWRFLFVISLQVPVTALYAQDWKAVINKADSLQKAQNFPAAIKVSKEALKLAKASFGEIHLNCAATLMQLGEIQAELGDYMASDSTTSASRNLLRKLNLTDHQYYLNTTVTLALLRSIQNKFSQSETYYQEALQLIEKAKGKESFDYVDIIGDMGSMYLSSGNYAKAEEWLLLALGLKAKLVGKQSEPYANSLNNLGQLYAEKDDFARAESYLQESIRIREKLFGSDGLALGAPLSNLAYAYGRQGDYQASLKLALRVIKLQEDKGVKDRVYLTQLNNAATMYTRLREFSKADSLYVKLHPMIAASVGTSHRQYAVLLSNRGVVQLYLNNYESARQLLEKAYGINVANVGEKHPGSLNMLASLAQVYSYLNRPQEADSLYRKVRVLGATELGMQNLDYSEYLNKYSQFYLHTNQVDSALAMTGKVVAAVSVNLTRSFLYQTTRQQENLLVKCAPFVSTAFEIAYNAPRNVDAIQLAYSGNLFLKNLLLNQHVNQFNGNTQANDRLHSLTDTLRLVSNQIATQYTLPVAQRTDLDSLETKAETLEKELARQSAPFRQAQQDVRTRWEDIRNALKPHEAAIEFVSFPFHNGRTQTDSIRYLALVLRPNDPAPHLVPLLTDEAPLRRLLARRRGAALYATRGSEIDTDQLAQGDSLYRLIWHPIEQLLADTKTVYFSPAGLLHQVAFAALPYHSKSGNGANYLIDRYQLKQVSSTRQVVTQAADVAYSAVESVHLYGGIQYDSTGGSTEGWPYLPGTQQEAEQIGQLVGSKAQLITGSNATETHLKRVSGQSPTVLHLATHGFSFPEPTVSAISTVGGGNTFRRISNPLFRTGLLMADANRVWQGGTPALGKDDGVLTAYEVASLNLSTTKLVVLSACETAMGDIRGSEGVFGLQRAFKMAGVRYLLMSLWPVSDQATSHLMTRFYRNWKKYKTTRRAFEQTLTQMRRQYPPAVWASFILVE</sequence>
<dbReference type="Proteomes" id="UP000238375">
    <property type="component" value="Unassembled WGS sequence"/>
</dbReference>
<evidence type="ECO:0000256" key="3">
    <source>
        <dbReference type="PROSITE-ProRule" id="PRU00339"/>
    </source>
</evidence>
<dbReference type="PANTHER" id="PTHR45641">
    <property type="entry name" value="TETRATRICOPEPTIDE REPEAT PROTEIN (AFU_ORTHOLOGUE AFUA_6G03870)"/>
    <property type="match status" value="1"/>
</dbReference>
<evidence type="ECO:0000256" key="2">
    <source>
        <dbReference type="ARBA" id="ARBA00022803"/>
    </source>
</evidence>
<comment type="caution">
    <text evidence="5">The sequence shown here is derived from an EMBL/GenBank/DDBJ whole genome shotgun (WGS) entry which is preliminary data.</text>
</comment>